<dbReference type="CDD" id="cd01992">
    <property type="entry name" value="TilS_N"/>
    <property type="match status" value="1"/>
</dbReference>
<dbReference type="GO" id="GO:0006400">
    <property type="term" value="P:tRNA modification"/>
    <property type="evidence" value="ECO:0007669"/>
    <property type="project" value="UniProtKB-UniRule"/>
</dbReference>
<dbReference type="NCBIfam" id="TIGR02432">
    <property type="entry name" value="lysidine_TilS_N"/>
    <property type="match status" value="1"/>
</dbReference>
<dbReference type="PATRIC" id="fig|35818.11.peg.1240"/>
<sequence>MRLPLEFLDELKNAKNLLAFSSGTDSTALYFLLKEYEISFDIAIVDYGTRKQSKLEVSRAKSLCFWDNKKCYTLTTKPIAKNFEAEARKIRYDFFYTLTLQESYQNLILAHQLNDNFEWFLMQFCKGSSIENMQIPKKSLFWEENQRKCHILRPMISISKNQIKSYLQKRNIFYFEDSSNLDIAFTRNYFRQNFANPLIENFTKGIHFSLENLAKQMPLDNLKDLGGYFIFKSSPLDLYKIDKATKKLGYCLSQAQKKECQLKLTQDCFSIVFGGKIALEKSQNNLFIFPYTSCTLTKTQKELFRKHKIPKKFRFFMAKNSLALSIIPQ</sequence>
<keyword evidence="3" id="KW-0547">Nucleotide-binding</keyword>
<comment type="caution">
    <text evidence="6">Lacks conserved residue(s) required for the propagation of feature annotation.</text>
</comment>
<evidence type="ECO:0000256" key="6">
    <source>
        <dbReference type="HAMAP-Rule" id="MF_01161"/>
    </source>
</evidence>
<dbReference type="EC" id="6.3.4.19" evidence="6"/>
<dbReference type="InterPro" id="IPR012795">
    <property type="entry name" value="tRNA_Ile_lys_synt_N"/>
</dbReference>
<comment type="catalytic activity">
    <reaction evidence="5 6">
        <text>cytidine(34) in tRNA(Ile2) + L-lysine + ATP = lysidine(34) in tRNA(Ile2) + AMP + diphosphate + H(+)</text>
        <dbReference type="Rhea" id="RHEA:43744"/>
        <dbReference type="Rhea" id="RHEA-COMP:10625"/>
        <dbReference type="Rhea" id="RHEA-COMP:10670"/>
        <dbReference type="ChEBI" id="CHEBI:15378"/>
        <dbReference type="ChEBI" id="CHEBI:30616"/>
        <dbReference type="ChEBI" id="CHEBI:32551"/>
        <dbReference type="ChEBI" id="CHEBI:33019"/>
        <dbReference type="ChEBI" id="CHEBI:82748"/>
        <dbReference type="ChEBI" id="CHEBI:83665"/>
        <dbReference type="ChEBI" id="CHEBI:456215"/>
        <dbReference type="EC" id="6.3.4.19"/>
    </reaction>
</comment>
<dbReference type="HAMAP" id="MF_01161">
    <property type="entry name" value="tRNA_Ile_lys_synt"/>
    <property type="match status" value="1"/>
</dbReference>
<evidence type="ECO:0000259" key="7">
    <source>
        <dbReference type="Pfam" id="PF01171"/>
    </source>
</evidence>
<dbReference type="SUPFAM" id="SSF52402">
    <property type="entry name" value="Adenine nucleotide alpha hydrolases-like"/>
    <property type="match status" value="1"/>
</dbReference>
<organism evidence="8 9">
    <name type="scientific">Helicobacter pullorum</name>
    <dbReference type="NCBI Taxonomy" id="35818"/>
    <lineage>
        <taxon>Bacteria</taxon>
        <taxon>Pseudomonadati</taxon>
        <taxon>Campylobacterota</taxon>
        <taxon>Epsilonproteobacteria</taxon>
        <taxon>Campylobacterales</taxon>
        <taxon>Helicobacteraceae</taxon>
        <taxon>Helicobacter</taxon>
    </lineage>
</organism>
<dbReference type="PANTHER" id="PTHR43033:SF1">
    <property type="entry name" value="TRNA(ILE)-LYSIDINE SYNTHASE-RELATED"/>
    <property type="match status" value="1"/>
</dbReference>
<dbReference type="AlphaFoldDB" id="A0A0N1EI99"/>
<proteinExistence type="inferred from homology"/>
<evidence type="ECO:0000313" key="8">
    <source>
        <dbReference type="EMBL" id="KPH55776.1"/>
    </source>
</evidence>
<dbReference type="RefSeq" id="WP_054197979.1">
    <property type="nucleotide sequence ID" value="NZ_JNOC01000032.1"/>
</dbReference>
<keyword evidence="1 6" id="KW-0436">Ligase</keyword>
<dbReference type="EMBL" id="JNOC01000032">
    <property type="protein sequence ID" value="KPH55776.1"/>
    <property type="molecule type" value="Genomic_DNA"/>
</dbReference>
<name>A0A0N1EI99_9HELI</name>
<gene>
    <name evidence="6" type="primary">tilS</name>
    <name evidence="8" type="ORF">HPU229334_06275</name>
</gene>
<dbReference type="Proteomes" id="UP000037997">
    <property type="component" value="Unassembled WGS sequence"/>
</dbReference>
<dbReference type="Pfam" id="PF01171">
    <property type="entry name" value="ATP_bind_3"/>
    <property type="match status" value="1"/>
</dbReference>
<dbReference type="GO" id="GO:0032267">
    <property type="term" value="F:tRNA(Ile)-lysidine synthase activity"/>
    <property type="evidence" value="ECO:0007669"/>
    <property type="project" value="UniProtKB-EC"/>
</dbReference>
<keyword evidence="4" id="KW-0067">ATP-binding</keyword>
<evidence type="ECO:0000256" key="4">
    <source>
        <dbReference type="ARBA" id="ARBA00022840"/>
    </source>
</evidence>
<dbReference type="PANTHER" id="PTHR43033">
    <property type="entry name" value="TRNA(ILE)-LYSIDINE SYNTHASE-RELATED"/>
    <property type="match status" value="1"/>
</dbReference>
<comment type="similarity">
    <text evidence="6">Belongs to the tRNA(Ile)-lysidine synthase family.</text>
</comment>
<dbReference type="GO" id="GO:0005737">
    <property type="term" value="C:cytoplasm"/>
    <property type="evidence" value="ECO:0007669"/>
    <property type="project" value="UniProtKB-SubCell"/>
</dbReference>
<dbReference type="GO" id="GO:0005524">
    <property type="term" value="F:ATP binding"/>
    <property type="evidence" value="ECO:0007669"/>
    <property type="project" value="UniProtKB-KW"/>
</dbReference>
<evidence type="ECO:0000256" key="1">
    <source>
        <dbReference type="ARBA" id="ARBA00022598"/>
    </source>
</evidence>
<protein>
    <recommendedName>
        <fullName evidence="6">tRNA(Ile)-lysidine synthase</fullName>
        <ecNumber evidence="6">6.3.4.19</ecNumber>
    </recommendedName>
    <alternativeName>
        <fullName evidence="6">tRNA(Ile)-2-lysyl-cytidine synthase</fullName>
    </alternativeName>
    <alternativeName>
        <fullName evidence="6">tRNA(Ile)-lysidine synthetase</fullName>
    </alternativeName>
</protein>
<accession>A0A0N1EI99</accession>
<evidence type="ECO:0000256" key="5">
    <source>
        <dbReference type="ARBA" id="ARBA00048539"/>
    </source>
</evidence>
<dbReference type="InterPro" id="IPR011063">
    <property type="entry name" value="TilS/TtcA_N"/>
</dbReference>
<dbReference type="InterPro" id="IPR012094">
    <property type="entry name" value="tRNA_Ile_lys_synt"/>
</dbReference>
<comment type="function">
    <text evidence="6">Ligates lysine onto the cytidine present at position 34 of the AUA codon-specific tRNA(Ile) that contains the anticodon CAU, in an ATP-dependent manner. Cytidine is converted to lysidine, thus changing the amino acid specificity of the tRNA from methionine to isoleucine.</text>
</comment>
<evidence type="ECO:0000256" key="2">
    <source>
        <dbReference type="ARBA" id="ARBA00022694"/>
    </source>
</evidence>
<dbReference type="InterPro" id="IPR014729">
    <property type="entry name" value="Rossmann-like_a/b/a_fold"/>
</dbReference>
<keyword evidence="2 6" id="KW-0819">tRNA processing</keyword>
<evidence type="ECO:0000256" key="3">
    <source>
        <dbReference type="ARBA" id="ARBA00022741"/>
    </source>
</evidence>
<dbReference type="Gene3D" id="3.40.50.620">
    <property type="entry name" value="HUPs"/>
    <property type="match status" value="1"/>
</dbReference>
<comment type="subcellular location">
    <subcellularLocation>
        <location evidence="6">Cytoplasm</location>
    </subcellularLocation>
</comment>
<dbReference type="STRING" id="35818.HPU229336_01655"/>
<reference evidence="8 9" key="1">
    <citation type="submission" date="2014-06" db="EMBL/GenBank/DDBJ databases">
        <title>Helicobacter pullorum isolates in fresh chicken meat - phenotypic and genotypic features.</title>
        <authorList>
            <person name="Borges V."/>
            <person name="Santos A."/>
            <person name="Correia C.B."/>
            <person name="Saraiva M."/>
            <person name="Menard A."/>
            <person name="Vieira L."/>
            <person name="Sampaio D.A."/>
            <person name="Gomes J.P."/>
            <person name="Oleastro M."/>
        </authorList>
    </citation>
    <scope>NUCLEOTIDE SEQUENCE [LARGE SCALE GENOMIC DNA]</scope>
    <source>
        <strain evidence="8 9">229334/12</strain>
    </source>
</reference>
<keyword evidence="6" id="KW-0963">Cytoplasm</keyword>
<feature type="domain" description="tRNA(Ile)-lysidine/2-thiocytidine synthase N-terminal" evidence="7">
    <location>
        <begin position="16"/>
        <end position="193"/>
    </location>
</feature>
<comment type="caution">
    <text evidence="8">The sequence shown here is derived from an EMBL/GenBank/DDBJ whole genome shotgun (WGS) entry which is preliminary data.</text>
</comment>
<evidence type="ECO:0000313" key="9">
    <source>
        <dbReference type="Proteomes" id="UP000037997"/>
    </source>
</evidence>